<keyword evidence="4" id="KW-0964">Secreted</keyword>
<evidence type="ECO:0000256" key="3">
    <source>
        <dbReference type="ARBA" id="ARBA00004613"/>
    </source>
</evidence>
<keyword evidence="6" id="KW-0472">Membrane</keyword>
<dbReference type="GO" id="GO:0005576">
    <property type="term" value="C:extracellular region"/>
    <property type="evidence" value="ECO:0007669"/>
    <property type="project" value="UniProtKB-SubCell"/>
</dbReference>
<dbReference type="AlphaFoldDB" id="A0A411HG23"/>
<dbReference type="InterPro" id="IPR059226">
    <property type="entry name" value="Choice_anch_Q_dom"/>
</dbReference>
<evidence type="ECO:0000313" key="8">
    <source>
        <dbReference type="EMBL" id="QBB69429.1"/>
    </source>
</evidence>
<dbReference type="RefSeq" id="WP_129831686.1">
    <property type="nucleotide sequence ID" value="NZ_CP035704.1"/>
</dbReference>
<accession>A0A411HG23</accession>
<evidence type="ECO:0000256" key="7">
    <source>
        <dbReference type="ARBA" id="ARBA00023237"/>
    </source>
</evidence>
<name>A0A411HG23_9GAMM</name>
<organism evidence="8 9">
    <name type="scientific">Pseudolysobacter antarcticus</name>
    <dbReference type="NCBI Taxonomy" id="2511995"/>
    <lineage>
        <taxon>Bacteria</taxon>
        <taxon>Pseudomonadati</taxon>
        <taxon>Pseudomonadota</taxon>
        <taxon>Gammaproteobacteria</taxon>
        <taxon>Lysobacterales</taxon>
        <taxon>Rhodanobacteraceae</taxon>
        <taxon>Pseudolysobacter</taxon>
    </lineage>
</organism>
<evidence type="ECO:0008006" key="10">
    <source>
        <dbReference type="Google" id="ProtNLM"/>
    </source>
</evidence>
<dbReference type="EMBL" id="CP035704">
    <property type="protein sequence ID" value="QBB69429.1"/>
    <property type="molecule type" value="Genomic_DNA"/>
</dbReference>
<comment type="subcellular location">
    <subcellularLocation>
        <location evidence="1">Cell envelope</location>
    </subcellularLocation>
    <subcellularLocation>
        <location evidence="2">Cell outer membrane</location>
    </subcellularLocation>
    <subcellularLocation>
        <location evidence="3">Secreted</location>
    </subcellularLocation>
</comment>
<keyword evidence="7" id="KW-0998">Cell outer membrane</keyword>
<dbReference type="KEGG" id="xbc:ELE36_03015"/>
<keyword evidence="9" id="KW-1185">Reference proteome</keyword>
<dbReference type="InterPro" id="IPR003368">
    <property type="entry name" value="POMP_repeat"/>
</dbReference>
<reference evidence="8 9" key="1">
    <citation type="submission" date="2019-01" db="EMBL/GenBank/DDBJ databases">
        <title>Pseudolysobacter antarctica gen. nov., sp. nov., isolated from Fildes Peninsula, Antarctica.</title>
        <authorList>
            <person name="Wei Z."/>
            <person name="Peng F."/>
        </authorList>
    </citation>
    <scope>NUCLEOTIDE SEQUENCE [LARGE SCALE GENOMIC DNA]</scope>
    <source>
        <strain evidence="8 9">AQ6-296</strain>
    </source>
</reference>
<evidence type="ECO:0000256" key="2">
    <source>
        <dbReference type="ARBA" id="ARBA00004442"/>
    </source>
</evidence>
<dbReference type="SUPFAM" id="SSF51126">
    <property type="entry name" value="Pectin lyase-like"/>
    <property type="match status" value="1"/>
</dbReference>
<dbReference type="Pfam" id="PF02415">
    <property type="entry name" value="Chlam_PMP"/>
    <property type="match status" value="3"/>
</dbReference>
<keyword evidence="5" id="KW-0732">Signal</keyword>
<evidence type="ECO:0000256" key="4">
    <source>
        <dbReference type="ARBA" id="ARBA00022525"/>
    </source>
</evidence>
<dbReference type="GO" id="GO:0009279">
    <property type="term" value="C:cell outer membrane"/>
    <property type="evidence" value="ECO:0007669"/>
    <property type="project" value="UniProtKB-SubCell"/>
</dbReference>
<proteinExistence type="predicted"/>
<dbReference type="InterPro" id="IPR011050">
    <property type="entry name" value="Pectin_lyase_fold/virulence"/>
</dbReference>
<evidence type="ECO:0000256" key="5">
    <source>
        <dbReference type="ARBA" id="ARBA00022729"/>
    </source>
</evidence>
<evidence type="ECO:0000256" key="1">
    <source>
        <dbReference type="ARBA" id="ARBA00004196"/>
    </source>
</evidence>
<evidence type="ECO:0000256" key="6">
    <source>
        <dbReference type="ARBA" id="ARBA00023136"/>
    </source>
</evidence>
<gene>
    <name evidence="8" type="ORF">ELE36_03015</name>
</gene>
<dbReference type="Proteomes" id="UP000291562">
    <property type="component" value="Chromosome"/>
</dbReference>
<dbReference type="NCBIfam" id="NF041518">
    <property type="entry name" value="choice_anch_Q"/>
    <property type="match status" value="1"/>
</dbReference>
<sequence>MVSSTANSGVGTLRQVILNAAPGDTIVFNLNYPTVIPVTGSELTINKSLTIVGPGPDDLWLDGMSSDTTIFNVLAGATVDISQLGIRNSRGIRNAGVLTLSYVAFQDNLTGGAILNTAKLAVSDSIFQGNRSPASNANGGAIYNVNNAVIDRCTFVDNQSKNGGAIANNGNMAVNASTFSGNQSSDTFGGAGGAIRNNGVLTLTNSTLSGNSANGSGGAIHNHTIAVLTIAGSTIIDNTAATSTASNAIFRYGAVSISRSIIAGSCGGGALASTGDNLGTDGTCVPNSAPLNDGNHSNLTLDPLAQNGGPTQTRLLPIGSPAIDAVLVNTADCTGTDQRGVPRPNGNFCDIGAVEMELDSVFVDGFE</sequence>
<evidence type="ECO:0000313" key="9">
    <source>
        <dbReference type="Proteomes" id="UP000291562"/>
    </source>
</evidence>
<dbReference type="OrthoDB" id="5992203at2"/>
<protein>
    <recommendedName>
        <fullName evidence="10">CSLREA domain-containing protein</fullName>
    </recommendedName>
</protein>